<organism evidence="2 3">
    <name type="scientific">Staphylococcus equorum</name>
    <dbReference type="NCBI Taxonomy" id="246432"/>
    <lineage>
        <taxon>Bacteria</taxon>
        <taxon>Bacillati</taxon>
        <taxon>Bacillota</taxon>
        <taxon>Bacilli</taxon>
        <taxon>Bacillales</taxon>
        <taxon>Staphylococcaceae</taxon>
        <taxon>Staphylococcus</taxon>
    </lineage>
</organism>
<dbReference type="EMBL" id="LNPX01000004">
    <property type="protein sequence ID" value="OEK58940.1"/>
    <property type="molecule type" value="Genomic_DNA"/>
</dbReference>
<sequence length="126" mass="14911">MRKIVISPLLPSFVFIMIAFLINANITNTYIAIGLCILASVNILYFFITVLMYTGNKEIKDINDKMRKLNIPEEKIQERQNYLRKQTDRKLMQIDKQLSDEINSFNKDEQMSEKEFFDPIVNKNRK</sequence>
<evidence type="ECO:0000313" key="3">
    <source>
        <dbReference type="Proteomes" id="UP000095464"/>
    </source>
</evidence>
<keyword evidence="1" id="KW-0472">Membrane</keyword>
<evidence type="ECO:0000313" key="2">
    <source>
        <dbReference type="EMBL" id="OEK58940.1"/>
    </source>
</evidence>
<feature type="transmembrane region" description="Helical" evidence="1">
    <location>
        <begin position="30"/>
        <end position="53"/>
    </location>
</feature>
<keyword evidence="1" id="KW-0812">Transmembrane</keyword>
<dbReference type="AlphaFoldDB" id="A0AAP7LV33"/>
<dbReference type="Proteomes" id="UP000095464">
    <property type="component" value="Unassembled WGS sequence"/>
</dbReference>
<proteinExistence type="predicted"/>
<accession>A0AAP7LV33</accession>
<comment type="caution">
    <text evidence="2">The sequence shown here is derived from an EMBL/GenBank/DDBJ whole genome shotgun (WGS) entry which is preliminary data.</text>
</comment>
<evidence type="ECO:0000256" key="1">
    <source>
        <dbReference type="SAM" id="Phobius"/>
    </source>
</evidence>
<protein>
    <submittedName>
        <fullName evidence="2">Uncharacterized protein</fullName>
    </submittedName>
</protein>
<keyword evidence="1" id="KW-1133">Transmembrane helix</keyword>
<name>A0AAP7LV33_9STAP</name>
<dbReference type="RefSeq" id="WP_069854340.1">
    <property type="nucleotide sequence ID" value="NZ_LNPX01000004.1"/>
</dbReference>
<reference evidence="3" key="1">
    <citation type="submission" date="2015-11" db="EMBL/GenBank/DDBJ databases">
        <title>Genomic diversity of Staphylococcus saprophyticus strains from urinary tract infections, animal surfaces, and fermented foods.</title>
        <authorList>
            <person name="Wolfe B.E."/>
        </authorList>
    </citation>
    <scope>NUCLEOTIDE SEQUENCE [LARGE SCALE GENOMIC DNA]</scope>
    <source>
        <strain evidence="3">738_7</strain>
    </source>
</reference>
<feature type="transmembrane region" description="Helical" evidence="1">
    <location>
        <begin position="5"/>
        <end position="24"/>
    </location>
</feature>
<gene>
    <name evidence="2" type="ORF">ASS94_01035</name>
</gene>